<evidence type="ECO:0000256" key="3">
    <source>
        <dbReference type="ARBA" id="ARBA00022840"/>
    </source>
</evidence>
<dbReference type="PROSITE" id="PS50893">
    <property type="entry name" value="ABC_TRANSPORTER_2"/>
    <property type="match status" value="1"/>
</dbReference>
<accession>E6U3X2</accession>
<gene>
    <name evidence="5" type="ordered locus">Ethha_0986</name>
</gene>
<dbReference type="GO" id="GO:0005524">
    <property type="term" value="F:ATP binding"/>
    <property type="evidence" value="ECO:0007669"/>
    <property type="project" value="UniProtKB-KW"/>
</dbReference>
<evidence type="ECO:0000313" key="6">
    <source>
        <dbReference type="Proteomes" id="UP000001551"/>
    </source>
</evidence>
<dbReference type="PANTHER" id="PTHR42939">
    <property type="entry name" value="ABC TRANSPORTER ATP-BINDING PROTEIN ALBC-RELATED"/>
    <property type="match status" value="1"/>
</dbReference>
<dbReference type="AlphaFoldDB" id="E6U3X2"/>
<dbReference type="RefSeq" id="WP_013484900.1">
    <property type="nucleotide sequence ID" value="NC_014828.1"/>
</dbReference>
<evidence type="ECO:0000256" key="2">
    <source>
        <dbReference type="ARBA" id="ARBA00022741"/>
    </source>
</evidence>
<evidence type="ECO:0000259" key="4">
    <source>
        <dbReference type="PROSITE" id="PS50893"/>
    </source>
</evidence>
<dbReference type="SUPFAM" id="SSF52540">
    <property type="entry name" value="P-loop containing nucleoside triphosphate hydrolases"/>
    <property type="match status" value="1"/>
</dbReference>
<dbReference type="InterPro" id="IPR003439">
    <property type="entry name" value="ABC_transporter-like_ATP-bd"/>
</dbReference>
<proteinExistence type="predicted"/>
<name>E6U3X2_ETHHY</name>
<evidence type="ECO:0000256" key="1">
    <source>
        <dbReference type="ARBA" id="ARBA00022448"/>
    </source>
</evidence>
<dbReference type="InterPro" id="IPR003593">
    <property type="entry name" value="AAA+_ATPase"/>
</dbReference>
<dbReference type="STRING" id="663278.Ethha_0986"/>
<dbReference type="SMART" id="SM00382">
    <property type="entry name" value="AAA"/>
    <property type="match status" value="1"/>
</dbReference>
<keyword evidence="2" id="KW-0547">Nucleotide-binding</keyword>
<dbReference type="InterPro" id="IPR027417">
    <property type="entry name" value="P-loop_NTPase"/>
</dbReference>
<dbReference type="CDD" id="cd03230">
    <property type="entry name" value="ABC_DR_subfamily_A"/>
    <property type="match status" value="1"/>
</dbReference>
<dbReference type="eggNOG" id="COG1131">
    <property type="taxonomic scope" value="Bacteria"/>
</dbReference>
<dbReference type="InterPro" id="IPR051782">
    <property type="entry name" value="ABC_Transporter_VariousFunc"/>
</dbReference>
<evidence type="ECO:0000313" key="5">
    <source>
        <dbReference type="EMBL" id="ADU26539.1"/>
    </source>
</evidence>
<dbReference type="Proteomes" id="UP000001551">
    <property type="component" value="Chromosome"/>
</dbReference>
<keyword evidence="1" id="KW-0813">Transport</keyword>
<dbReference type="Pfam" id="PF00005">
    <property type="entry name" value="ABC_tran"/>
    <property type="match status" value="1"/>
</dbReference>
<organism evidence="5 6">
    <name type="scientific">Ethanoligenens harbinense (strain DSM 18485 / JCM 12961 / CGMCC 1.5033 / YUAN-3)</name>
    <dbReference type="NCBI Taxonomy" id="663278"/>
    <lineage>
        <taxon>Bacteria</taxon>
        <taxon>Bacillati</taxon>
        <taxon>Bacillota</taxon>
        <taxon>Clostridia</taxon>
        <taxon>Eubacteriales</taxon>
        <taxon>Oscillospiraceae</taxon>
        <taxon>Ethanoligenens</taxon>
    </lineage>
</organism>
<feature type="domain" description="ABC transporter" evidence="4">
    <location>
        <begin position="2"/>
        <end position="227"/>
    </location>
</feature>
<protein>
    <submittedName>
        <fullName evidence="5">ABC transporter related protein</fullName>
    </submittedName>
</protein>
<sequence>MVTLEHLTKKYADFTAVKNLDGTIEDGCIYGLVGFNGAGKTTLLKTIAGVYRADAGRVLVNGENIYENERLKSGVFLLSDDMYFLPQSTLKEMAKFYRGYYPAWSEKTFEKITALFELDPAARINGYSKGMHRQAGMVLALAAHPHTLLLDEAFDGLDLAKRRLLARILKEYAREKGAVVIVASHNLRELENLVDHLGIIKDHVFYFNDSIEAMKRSRSKYRAQFGPDVTLEALGALHLSLLAKEDDGFSFLCEGNEAAVHKTLDPLGLTVLERMPMTLEEFFMEQREGQEDAFTDLF</sequence>
<dbReference type="KEGG" id="eha:Ethha_0986"/>
<dbReference type="HOGENOM" id="CLU_000604_1_2_9"/>
<dbReference type="PANTHER" id="PTHR42939:SF1">
    <property type="entry name" value="ABC TRANSPORTER ATP-BINDING PROTEIN ALBC-RELATED"/>
    <property type="match status" value="1"/>
</dbReference>
<keyword evidence="6" id="KW-1185">Reference proteome</keyword>
<reference evidence="5 6" key="1">
    <citation type="submission" date="2010-12" db="EMBL/GenBank/DDBJ databases">
        <title>Complete sequence of Ethanoligenens harbinense YUAN-3.</title>
        <authorList>
            <person name="Lucas S."/>
            <person name="Copeland A."/>
            <person name="Lapidus A."/>
            <person name="Cheng J.-F."/>
            <person name="Bruce D."/>
            <person name="Goodwin L."/>
            <person name="Pitluck S."/>
            <person name="Chertkov O."/>
            <person name="Misra M."/>
            <person name="Detter J.C."/>
            <person name="Han C."/>
            <person name="Tapia R."/>
            <person name="Land M."/>
            <person name="Hauser L."/>
            <person name="Jeffries C."/>
            <person name="Kyrpides N."/>
            <person name="Ivanova N."/>
            <person name="Mikhailova N."/>
            <person name="Wang A."/>
            <person name="Mouttaki H."/>
            <person name="He Z."/>
            <person name="Zhou J."/>
            <person name="Hemme C.L."/>
            <person name="Woyke T."/>
        </authorList>
    </citation>
    <scope>NUCLEOTIDE SEQUENCE [LARGE SCALE GENOMIC DNA]</scope>
    <source>
        <strain evidence="6">DSM 18485 / JCM 12961 / CGMCC 1.5033 / YUAN-3</strain>
    </source>
</reference>
<keyword evidence="3" id="KW-0067">ATP-binding</keyword>
<dbReference type="EMBL" id="CP002400">
    <property type="protein sequence ID" value="ADU26539.1"/>
    <property type="molecule type" value="Genomic_DNA"/>
</dbReference>
<dbReference type="Gene3D" id="3.40.50.300">
    <property type="entry name" value="P-loop containing nucleotide triphosphate hydrolases"/>
    <property type="match status" value="1"/>
</dbReference>
<dbReference type="GO" id="GO:0016887">
    <property type="term" value="F:ATP hydrolysis activity"/>
    <property type="evidence" value="ECO:0007669"/>
    <property type="project" value="InterPro"/>
</dbReference>